<dbReference type="OrthoDB" id="1110759at2759"/>
<dbReference type="InterPro" id="IPR005818">
    <property type="entry name" value="Histone_H1/H5_H15"/>
</dbReference>
<dbReference type="AlphaFoldDB" id="A0A6D2K7R6"/>
<dbReference type="Gene3D" id="1.10.10.10">
    <property type="entry name" value="Winged helix-like DNA-binding domain superfamily/Winged helix DNA-binding domain"/>
    <property type="match status" value="1"/>
</dbReference>
<dbReference type="GO" id="GO:0031492">
    <property type="term" value="F:nucleosomal DNA binding"/>
    <property type="evidence" value="ECO:0007669"/>
    <property type="project" value="TreeGrafter"/>
</dbReference>
<feature type="domain" description="H15" evidence="5">
    <location>
        <begin position="65"/>
        <end position="134"/>
    </location>
</feature>
<keyword evidence="7" id="KW-1185">Reference proteome</keyword>
<organism evidence="6 7">
    <name type="scientific">Microthlaspi erraticum</name>
    <dbReference type="NCBI Taxonomy" id="1685480"/>
    <lineage>
        <taxon>Eukaryota</taxon>
        <taxon>Viridiplantae</taxon>
        <taxon>Streptophyta</taxon>
        <taxon>Embryophyta</taxon>
        <taxon>Tracheophyta</taxon>
        <taxon>Spermatophyta</taxon>
        <taxon>Magnoliopsida</taxon>
        <taxon>eudicotyledons</taxon>
        <taxon>Gunneridae</taxon>
        <taxon>Pentapetalae</taxon>
        <taxon>rosids</taxon>
        <taxon>malvids</taxon>
        <taxon>Brassicales</taxon>
        <taxon>Brassicaceae</taxon>
        <taxon>Coluteocarpeae</taxon>
        <taxon>Microthlaspi</taxon>
    </lineage>
</organism>
<dbReference type="SMART" id="SM00526">
    <property type="entry name" value="H15"/>
    <property type="match status" value="1"/>
</dbReference>
<dbReference type="Pfam" id="PF00538">
    <property type="entry name" value="Linker_histone"/>
    <property type="match status" value="1"/>
</dbReference>
<dbReference type="FunFam" id="1.10.10.10:FF:000637">
    <property type="entry name" value="Histone H1.2"/>
    <property type="match status" value="1"/>
</dbReference>
<evidence type="ECO:0000256" key="3">
    <source>
        <dbReference type="ARBA" id="ARBA00023242"/>
    </source>
</evidence>
<protein>
    <recommendedName>
        <fullName evidence="5">H15 domain-containing protein</fullName>
    </recommendedName>
</protein>
<dbReference type="InterPro" id="IPR036388">
    <property type="entry name" value="WH-like_DNA-bd_sf"/>
</dbReference>
<dbReference type="EMBL" id="CACVBM020001385">
    <property type="protein sequence ID" value="CAA7048190.1"/>
    <property type="molecule type" value="Genomic_DNA"/>
</dbReference>
<dbReference type="PANTHER" id="PTHR11467:SF174">
    <property type="entry name" value="H15 DOMAIN-CONTAINING PROTEIN"/>
    <property type="match status" value="1"/>
</dbReference>
<accession>A0A6D2K7R6</accession>
<dbReference type="SUPFAM" id="SSF46785">
    <property type="entry name" value="Winged helix' DNA-binding domain"/>
    <property type="match status" value="1"/>
</dbReference>
<evidence type="ECO:0000313" key="6">
    <source>
        <dbReference type="EMBL" id="CAA7048190.1"/>
    </source>
</evidence>
<comment type="caution">
    <text evidence="6">The sequence shown here is derived from an EMBL/GenBank/DDBJ whole genome shotgun (WGS) entry which is preliminary data.</text>
</comment>
<evidence type="ECO:0000259" key="5">
    <source>
        <dbReference type="PROSITE" id="PS51504"/>
    </source>
</evidence>
<dbReference type="SMART" id="SM00384">
    <property type="entry name" value="AT_hook"/>
    <property type="match status" value="6"/>
</dbReference>
<dbReference type="InterPro" id="IPR036390">
    <property type="entry name" value="WH_DNA-bd_sf"/>
</dbReference>
<reference evidence="6" key="1">
    <citation type="submission" date="2020-01" db="EMBL/GenBank/DDBJ databases">
        <authorList>
            <person name="Mishra B."/>
        </authorList>
    </citation>
    <scope>NUCLEOTIDE SEQUENCE [LARGE SCALE GENOMIC DNA]</scope>
</reference>
<dbReference type="CDD" id="cd00073">
    <property type="entry name" value="H15"/>
    <property type="match status" value="1"/>
</dbReference>
<dbReference type="PRINTS" id="PR00929">
    <property type="entry name" value="ATHOOK"/>
</dbReference>
<comment type="subcellular location">
    <subcellularLocation>
        <location evidence="1">Nucleus</location>
    </subcellularLocation>
</comment>
<dbReference type="GO" id="GO:0000786">
    <property type="term" value="C:nucleosome"/>
    <property type="evidence" value="ECO:0007669"/>
    <property type="project" value="InterPro"/>
</dbReference>
<evidence type="ECO:0000256" key="1">
    <source>
        <dbReference type="ARBA" id="ARBA00004123"/>
    </source>
</evidence>
<gene>
    <name evidence="6" type="ORF">MERR_LOCUS35425</name>
</gene>
<feature type="region of interest" description="Disordered" evidence="4">
    <location>
        <begin position="1"/>
        <end position="26"/>
    </location>
</feature>
<dbReference type="Proteomes" id="UP000467841">
    <property type="component" value="Unassembled WGS sequence"/>
</dbReference>
<dbReference type="GO" id="GO:0030261">
    <property type="term" value="P:chromosome condensation"/>
    <property type="evidence" value="ECO:0007669"/>
    <property type="project" value="TreeGrafter"/>
</dbReference>
<feature type="compositionally biased region" description="Basic and acidic residues" evidence="4">
    <location>
        <begin position="450"/>
        <end position="474"/>
    </location>
</feature>
<dbReference type="GO" id="GO:0005730">
    <property type="term" value="C:nucleolus"/>
    <property type="evidence" value="ECO:0007669"/>
    <property type="project" value="TreeGrafter"/>
</dbReference>
<keyword evidence="3" id="KW-0539">Nucleus</keyword>
<proteinExistence type="predicted"/>
<dbReference type="GO" id="GO:0045910">
    <property type="term" value="P:negative regulation of DNA recombination"/>
    <property type="evidence" value="ECO:0007669"/>
    <property type="project" value="TreeGrafter"/>
</dbReference>
<name>A0A6D2K7R6_9BRAS</name>
<evidence type="ECO:0000256" key="4">
    <source>
        <dbReference type="SAM" id="MobiDB-lite"/>
    </source>
</evidence>
<feature type="region of interest" description="Disordered" evidence="4">
    <location>
        <begin position="361"/>
        <end position="381"/>
    </location>
</feature>
<feature type="region of interest" description="Disordered" evidence="4">
    <location>
        <begin position="302"/>
        <end position="325"/>
    </location>
</feature>
<keyword evidence="2" id="KW-0238">DNA-binding</keyword>
<dbReference type="PANTHER" id="PTHR11467">
    <property type="entry name" value="HISTONE H1"/>
    <property type="match status" value="1"/>
</dbReference>
<feature type="region of interest" description="Disordered" evidence="4">
    <location>
        <begin position="150"/>
        <end position="284"/>
    </location>
</feature>
<feature type="region of interest" description="Disordered" evidence="4">
    <location>
        <begin position="440"/>
        <end position="490"/>
    </location>
</feature>
<feature type="compositionally biased region" description="Pro residues" evidence="4">
    <location>
        <begin position="14"/>
        <end position="25"/>
    </location>
</feature>
<dbReference type="PROSITE" id="PS51504">
    <property type="entry name" value="H15"/>
    <property type="match status" value="1"/>
</dbReference>
<dbReference type="GO" id="GO:0006334">
    <property type="term" value="P:nucleosome assembly"/>
    <property type="evidence" value="ECO:0007669"/>
    <property type="project" value="InterPro"/>
</dbReference>
<feature type="compositionally biased region" description="Polar residues" evidence="4">
    <location>
        <begin position="204"/>
        <end position="220"/>
    </location>
</feature>
<evidence type="ECO:0000256" key="2">
    <source>
        <dbReference type="ARBA" id="ARBA00023125"/>
    </source>
</evidence>
<dbReference type="InterPro" id="IPR017956">
    <property type="entry name" value="AT_hook_DNA-bd_motif"/>
</dbReference>
<evidence type="ECO:0000313" key="7">
    <source>
        <dbReference type="Proteomes" id="UP000467841"/>
    </source>
</evidence>
<dbReference type="GO" id="GO:0003690">
    <property type="term" value="F:double-stranded DNA binding"/>
    <property type="evidence" value="ECO:0007669"/>
    <property type="project" value="TreeGrafter"/>
</dbReference>
<sequence length="490" mass="52503">MDPSLSVTSDPHHPPPFTSFPPFTNPNPYAAANHPFYGGAPPNNNQFYQVPPNPAPVAPPNPSFVHPPYSDMICTAIAALNEPDGSSKQAISRYIERIYTGIPPAHGALLTHHLRTLKANGILTMVKKSYKFAATPPPTSVAVAAAAASGAPGFEPPRSDFMSNPVNEHQPLPDPAVSATPLTQKRGRGRPPKPKPDVQVQHIDVSQANGKPTWEQNELTISRPEEVIQAQPQPPVKRPPGRPRKDGALPTVKAASSSSGGVEIAKRRGRPPSGRAAGRERKPAVVSAPVSVYPYVANGGVRRRGRPRRVDAGASSVPAAAAPPPPNAAIGGELVVVAKRGRGRPPKVGGVIRKPLKRGYFRTGRPVGRPRKNAVSKGPSGQQAIGYGELKKKFELFQEKAKRVVDVLKAEMVGKENQAVAQAIQDLEELTVTTMETTEEPQQHMVAVQPDEHHPEAEPEAMQEAHHPETEPEGHGQSQTEAEAMQEALF</sequence>